<evidence type="ECO:0000256" key="1">
    <source>
        <dbReference type="ARBA" id="ARBA00023125"/>
    </source>
</evidence>
<dbReference type="PROSITE" id="PS51755">
    <property type="entry name" value="OMPR_PHOB"/>
    <property type="match status" value="1"/>
</dbReference>
<dbReference type="OrthoDB" id="5338800at2"/>
<keyword evidence="1 3" id="KW-0238">DNA-binding</keyword>
<dbReference type="Gene3D" id="3.40.50.2300">
    <property type="match status" value="1"/>
</dbReference>
<dbReference type="InterPro" id="IPR001789">
    <property type="entry name" value="Sig_transdc_resp-reg_receiver"/>
</dbReference>
<evidence type="ECO:0000256" key="3">
    <source>
        <dbReference type="PROSITE-ProRule" id="PRU01091"/>
    </source>
</evidence>
<dbReference type="AlphaFoldDB" id="A0A366MU80"/>
<reference evidence="6 7" key="1">
    <citation type="submission" date="2017-10" db="EMBL/GenBank/DDBJ databases">
        <title>Genomics of the genus Arcobacter.</title>
        <authorList>
            <person name="Perez-Cataluna A."/>
            <person name="Figueras M.J."/>
        </authorList>
    </citation>
    <scope>NUCLEOTIDE SEQUENCE [LARGE SCALE GENOMIC DNA]</scope>
    <source>
        <strain evidence="6 7">CECT 9230</strain>
    </source>
</reference>
<evidence type="ECO:0000259" key="4">
    <source>
        <dbReference type="PROSITE" id="PS50110"/>
    </source>
</evidence>
<dbReference type="PROSITE" id="PS50110">
    <property type="entry name" value="RESPONSE_REGULATORY"/>
    <property type="match status" value="1"/>
</dbReference>
<name>A0A366MU80_9BACT</name>
<dbReference type="Proteomes" id="UP000252669">
    <property type="component" value="Unassembled WGS sequence"/>
</dbReference>
<dbReference type="Pfam" id="PF00486">
    <property type="entry name" value="Trans_reg_C"/>
    <property type="match status" value="1"/>
</dbReference>
<protein>
    <submittedName>
        <fullName evidence="6">DNA-binding response regulator</fullName>
    </submittedName>
</protein>
<sequence>MIELKNFNILFVEDDLEIQTNMNRILNIIFNKVFIANNGIEALEVFGENIVHLIITDYEMPNMDGYEFSKNIREFNKSIPIVILSNYTDKDKLLKCIPLNLTSYLEKPIIYENLIKVLMICEKQINESSIFVYQLDNQTIYNFRTKELIQNKTSTKLTSLEIIVFEYLLDKKNQIVSKEELLHILNKDNYYDDISLKNIIYRLKKKFKNNSLILNQKNFGYMLKIQ</sequence>
<dbReference type="InterPro" id="IPR036388">
    <property type="entry name" value="WH-like_DNA-bd_sf"/>
</dbReference>
<comment type="caution">
    <text evidence="6">The sequence shown here is derived from an EMBL/GenBank/DDBJ whole genome shotgun (WGS) entry which is preliminary data.</text>
</comment>
<dbReference type="InterPro" id="IPR016032">
    <property type="entry name" value="Sig_transdc_resp-reg_C-effctor"/>
</dbReference>
<dbReference type="InterPro" id="IPR001867">
    <property type="entry name" value="OmpR/PhoB-type_DNA-bd"/>
</dbReference>
<dbReference type="SUPFAM" id="SSF46894">
    <property type="entry name" value="C-terminal effector domain of the bipartite response regulators"/>
    <property type="match status" value="1"/>
</dbReference>
<feature type="modified residue" description="4-aspartylphosphate" evidence="2">
    <location>
        <position position="57"/>
    </location>
</feature>
<evidence type="ECO:0000256" key="2">
    <source>
        <dbReference type="PROSITE-ProRule" id="PRU00169"/>
    </source>
</evidence>
<dbReference type="SMART" id="SM00448">
    <property type="entry name" value="REC"/>
    <property type="match status" value="1"/>
</dbReference>
<dbReference type="Gene3D" id="1.10.10.10">
    <property type="entry name" value="Winged helix-like DNA-binding domain superfamily/Winged helix DNA-binding domain"/>
    <property type="match status" value="1"/>
</dbReference>
<dbReference type="PANTHER" id="PTHR43228:SF1">
    <property type="entry name" value="TWO-COMPONENT RESPONSE REGULATOR ARR22"/>
    <property type="match status" value="1"/>
</dbReference>
<accession>A0A366MU80</accession>
<dbReference type="CDD" id="cd00156">
    <property type="entry name" value="REC"/>
    <property type="match status" value="1"/>
</dbReference>
<dbReference type="SUPFAM" id="SSF52172">
    <property type="entry name" value="CheY-like"/>
    <property type="match status" value="1"/>
</dbReference>
<feature type="domain" description="Response regulatory" evidence="4">
    <location>
        <begin position="8"/>
        <end position="122"/>
    </location>
</feature>
<dbReference type="Pfam" id="PF00072">
    <property type="entry name" value="Response_reg"/>
    <property type="match status" value="1"/>
</dbReference>
<feature type="domain" description="OmpR/PhoB-type" evidence="5">
    <location>
        <begin position="130"/>
        <end position="225"/>
    </location>
</feature>
<gene>
    <name evidence="6" type="ORF">CRU91_02475</name>
</gene>
<evidence type="ECO:0000313" key="6">
    <source>
        <dbReference type="EMBL" id="RBQ29816.1"/>
    </source>
</evidence>
<dbReference type="EMBL" id="PDKB01000003">
    <property type="protein sequence ID" value="RBQ29816.1"/>
    <property type="molecule type" value="Genomic_DNA"/>
</dbReference>
<dbReference type="GO" id="GO:0006355">
    <property type="term" value="P:regulation of DNA-templated transcription"/>
    <property type="evidence" value="ECO:0007669"/>
    <property type="project" value="InterPro"/>
</dbReference>
<proteinExistence type="predicted"/>
<dbReference type="GO" id="GO:0003677">
    <property type="term" value="F:DNA binding"/>
    <property type="evidence" value="ECO:0007669"/>
    <property type="project" value="UniProtKB-UniRule"/>
</dbReference>
<keyword evidence="2" id="KW-0597">Phosphoprotein</keyword>
<evidence type="ECO:0000259" key="5">
    <source>
        <dbReference type="PROSITE" id="PS51755"/>
    </source>
</evidence>
<keyword evidence="7" id="KW-1185">Reference proteome</keyword>
<evidence type="ECO:0000313" key="7">
    <source>
        <dbReference type="Proteomes" id="UP000252669"/>
    </source>
</evidence>
<dbReference type="GO" id="GO:0000160">
    <property type="term" value="P:phosphorelay signal transduction system"/>
    <property type="evidence" value="ECO:0007669"/>
    <property type="project" value="InterPro"/>
</dbReference>
<dbReference type="InterPro" id="IPR052048">
    <property type="entry name" value="ST_Response_Regulator"/>
</dbReference>
<feature type="DNA-binding region" description="OmpR/PhoB-type" evidence="3">
    <location>
        <begin position="130"/>
        <end position="225"/>
    </location>
</feature>
<organism evidence="6 7">
    <name type="scientific">Aliarcobacter vitoriensis</name>
    <dbReference type="NCBI Taxonomy" id="2011099"/>
    <lineage>
        <taxon>Bacteria</taxon>
        <taxon>Pseudomonadati</taxon>
        <taxon>Campylobacterota</taxon>
        <taxon>Epsilonproteobacteria</taxon>
        <taxon>Campylobacterales</taxon>
        <taxon>Arcobacteraceae</taxon>
        <taxon>Aliarcobacter</taxon>
    </lineage>
</organism>
<dbReference type="SMART" id="SM00862">
    <property type="entry name" value="Trans_reg_C"/>
    <property type="match status" value="1"/>
</dbReference>
<dbReference type="InterPro" id="IPR011006">
    <property type="entry name" value="CheY-like_superfamily"/>
</dbReference>
<dbReference type="RefSeq" id="WP_113893077.1">
    <property type="nucleotide sequence ID" value="NZ_JANJGA010000004.1"/>
</dbReference>
<dbReference type="PANTHER" id="PTHR43228">
    <property type="entry name" value="TWO-COMPONENT RESPONSE REGULATOR"/>
    <property type="match status" value="1"/>
</dbReference>